<evidence type="ECO:0000256" key="1">
    <source>
        <dbReference type="SAM" id="MobiDB-lite"/>
    </source>
</evidence>
<evidence type="ECO:0000313" key="4">
    <source>
        <dbReference type="Proteomes" id="UP001215598"/>
    </source>
</evidence>
<evidence type="ECO:0000313" key="3">
    <source>
        <dbReference type="EMBL" id="KAJ7745299.1"/>
    </source>
</evidence>
<proteinExistence type="predicted"/>
<dbReference type="Pfam" id="PF18803">
    <property type="entry name" value="CxC2"/>
    <property type="match status" value="2"/>
</dbReference>
<dbReference type="InterPro" id="IPR040521">
    <property type="entry name" value="KDZ"/>
</dbReference>
<feature type="region of interest" description="Disordered" evidence="1">
    <location>
        <begin position="427"/>
        <end position="450"/>
    </location>
</feature>
<organism evidence="3 4">
    <name type="scientific">Mycena metata</name>
    <dbReference type="NCBI Taxonomy" id="1033252"/>
    <lineage>
        <taxon>Eukaryota</taxon>
        <taxon>Fungi</taxon>
        <taxon>Dikarya</taxon>
        <taxon>Basidiomycota</taxon>
        <taxon>Agaricomycotina</taxon>
        <taxon>Agaricomycetes</taxon>
        <taxon>Agaricomycetidae</taxon>
        <taxon>Agaricales</taxon>
        <taxon>Marasmiineae</taxon>
        <taxon>Mycenaceae</taxon>
        <taxon>Mycena</taxon>
    </lineage>
</organism>
<dbReference type="Pfam" id="PF18758">
    <property type="entry name" value="KDZ"/>
    <property type="match status" value="1"/>
</dbReference>
<dbReference type="Proteomes" id="UP001215598">
    <property type="component" value="Unassembled WGS sequence"/>
</dbReference>
<dbReference type="InterPro" id="IPR041457">
    <property type="entry name" value="CxC2_KDZ-assoc"/>
</dbReference>
<name>A0AAD7IKH5_9AGAR</name>
<sequence>MWYSLGIPINPRPKPAGYVPGAVVRARVAARCERVETFMALCKPCARHPGFVRLGPLSEPVLSRAAREKAAKVAKRKAMVDTYAQRRREEAAANVAELIQLRLAGEQRKKKDGEHEVDFADILSLEAQEKERLMANRPTTCETCKIKTNALYRCRNCFWPRIICCKCLLAAHAEHPLHCVEDVPASHGYTLSAMGLVVFLGHGGAKCPEVVIDADFTVLGVDGAHDVTMGFCGCDGGLTHGQQLEAMRLHGWRSSHTALTFEMHCFYTHSGRFTVLRERLAVARERLGAVWEVVRWWHRKTIQSTLLLLGWSSGKTATRIALASDVVGIDDVFQDVFAGQKGLSALNIARPGCLSSCSHYARGGESLHIWDVLGGGFKHGDGCRCDSTMPCPRGDERELVADSDSEDVAGSAPEVDLVPEQHIHRGQDSRLHHNHSMVEAPASPSKSARKPVASLKADSEVMPMDDFDGGLPDVLAQDNDVVYDLLPKEPREQQPSDRPLAEWVRKCKPQKYLDQLIQLEGRSDYQEDNLCIVCGVVPDRLFRCRDCFTDDIFCRTCLVHAHGSTPLHIVEAWTGEFFERTTLKALGLRIQLGHGKLNKVRPQHGICTNPRPAVADDFVVLDTNAIHEVTLDFCGCKTAQLHNIQLLLVLQEFSVVAKIKAVSKVGSRRTSMNRHQEGCDRRRPAGCCRGVPQGSHSPQLPSNHPVRCLLCSVKIPEAFGSAIGCTGQSLTKLDRYDEFLRMTREWRHLQMLKRAGHGHDSSGVEGTGPGECALLCPACPHPGKNLPPDWKEVPPEKKFLYALFLAMDANFRMRRKKVSTEEKDPSLGDGWSFYGAIAPYYSYLAANWKHKQERSTCVAHDAVDKPDRESRGTASSGIATVDCARHNMKRLNAVGDLQLGERQSISLQRG</sequence>
<feature type="domain" description="CxC2-like cysteine cluster KDZ transposase-associated" evidence="2">
    <location>
        <begin position="583"/>
        <end position="647"/>
    </location>
</feature>
<accession>A0AAD7IKH5</accession>
<comment type="caution">
    <text evidence="3">The sequence shown here is derived from an EMBL/GenBank/DDBJ whole genome shotgun (WGS) entry which is preliminary data.</text>
</comment>
<evidence type="ECO:0000259" key="2">
    <source>
        <dbReference type="Pfam" id="PF18803"/>
    </source>
</evidence>
<reference evidence="3" key="1">
    <citation type="submission" date="2023-03" db="EMBL/GenBank/DDBJ databases">
        <title>Massive genome expansion in bonnet fungi (Mycena s.s.) driven by repeated elements and novel gene families across ecological guilds.</title>
        <authorList>
            <consortium name="Lawrence Berkeley National Laboratory"/>
            <person name="Harder C.B."/>
            <person name="Miyauchi S."/>
            <person name="Viragh M."/>
            <person name="Kuo A."/>
            <person name="Thoen E."/>
            <person name="Andreopoulos B."/>
            <person name="Lu D."/>
            <person name="Skrede I."/>
            <person name="Drula E."/>
            <person name="Henrissat B."/>
            <person name="Morin E."/>
            <person name="Kohler A."/>
            <person name="Barry K."/>
            <person name="LaButti K."/>
            <person name="Morin E."/>
            <person name="Salamov A."/>
            <person name="Lipzen A."/>
            <person name="Mereny Z."/>
            <person name="Hegedus B."/>
            <person name="Baldrian P."/>
            <person name="Stursova M."/>
            <person name="Weitz H."/>
            <person name="Taylor A."/>
            <person name="Grigoriev I.V."/>
            <person name="Nagy L.G."/>
            <person name="Martin F."/>
            <person name="Kauserud H."/>
        </authorList>
    </citation>
    <scope>NUCLEOTIDE SEQUENCE</scope>
    <source>
        <strain evidence="3">CBHHK182m</strain>
    </source>
</reference>
<feature type="domain" description="CxC2-like cysteine cluster KDZ transposase-associated" evidence="2">
    <location>
        <begin position="191"/>
        <end position="263"/>
    </location>
</feature>
<dbReference type="EMBL" id="JARKIB010000083">
    <property type="protein sequence ID" value="KAJ7745299.1"/>
    <property type="molecule type" value="Genomic_DNA"/>
</dbReference>
<dbReference type="AlphaFoldDB" id="A0AAD7IKH5"/>
<gene>
    <name evidence="3" type="ORF">B0H16DRAFT_1462814</name>
</gene>
<keyword evidence="4" id="KW-1185">Reference proteome</keyword>
<protein>
    <recommendedName>
        <fullName evidence="2">CxC2-like cysteine cluster KDZ transposase-associated domain-containing protein</fullName>
    </recommendedName>
</protein>